<gene>
    <name evidence="10" type="ORF">GUITHDRAFT_159769</name>
</gene>
<reference evidence="11" key="3">
    <citation type="submission" date="2016-03" db="UniProtKB">
        <authorList>
            <consortium name="EnsemblProtists"/>
        </authorList>
    </citation>
    <scope>IDENTIFICATION</scope>
</reference>
<dbReference type="OrthoDB" id="444796at2759"/>
<dbReference type="GeneID" id="17300486"/>
<dbReference type="PaxDb" id="55529-EKX43730"/>
<dbReference type="Pfam" id="PF02929">
    <property type="entry name" value="Bgal_small_N"/>
    <property type="match status" value="2"/>
</dbReference>
<dbReference type="InterPro" id="IPR014718">
    <property type="entry name" value="GH-type_carb-bd"/>
</dbReference>
<sequence length="1036" mass="117315">MQGRREWEDPAVLSRNKEDPHAAFFAFESRRSAILGIKEKSSRFLSLNGQWKFHWKPHVNASDDERGESNFAAEDCKDDEWGEITVPGNWELQGYGFPMYTNIEYLFKHDPPYISYKGEDPGPSYNPVGFYRKLVDVPNDWMRENCSVYLHLGAVTSAVWVYVNGKEVGFSKDSKLPAEFDISNFLIPGRKNLIALKVLCWCDGAYLEDQDMWWLAGITRDVFLFVRDRTHVHDFTVRSSGSCDSATSRVTQRVRLSIPKEAARAWNAENPYMYTLLLSLESKGGERSEFIRSRVGIRSVEVRGGRLLVNGKVVKLRGVNRHEHDAERGHCVDVTSMMKDVKLMKDFNFNSVRCSHYPTDETFYSLCDELGLYVIDEANIESHGMGFFPSKTLADRKEWEAAHLDRIRRMYERDKNFASIIIWSLGNEAGNGRSFHHGYAWLKRKDTTRPVQYENARMEPLWDTERIETIDFNTDVYAPMYPSPAKIQLYAERHKSDPDARPLIMCEYSHAMGNSCGGLSDYWQLIRKHEILQGGFIWDWERGGARGRERERGREPVFGYGGDYGPRGTPSDENFCINGLMQPDRLPNPHAWEAKFAMQPVEAEVKEEEEGRAVLLVSNHYDFTSLSTLDLEWEVAEDGELGGEELLHSPLLPNFWRPLTDNEIGSGQQEHLKHWKFAGRPREEGEEMQVEESEQSVRFLLSREVTEDGVMLATSCTVHEDGNIVIDGKPLRSGATVSITAHHGRYLEAKEEGVRACGQRNGEFGPLPPSLPQIFAVRKKGGKPGDVICWGDEVELEATQLKSFLSSDGPTARVLLGARPEAFRIERGEPSSPLRVGLACKLDKRRATRMSWYGRGPGESYPDRQASTSIRRWRAEVGDETFYYVRPQENGNKMDTRWMLISDEQERGMLVVAAKGNGGRPTAEGGGRGGGGWSRGRASLAMQCHHHDLDEFDVLLPSKSPRFRHGGDLVQQDFTSLCIDAAHAGVGGIDSWGSLPLVCDRLRLSHPISWSVILRPWAAASPAPAWAHPRRARCLA</sequence>
<evidence type="ECO:0000256" key="6">
    <source>
        <dbReference type="ARBA" id="ARBA00032230"/>
    </source>
</evidence>
<dbReference type="SMART" id="SM01038">
    <property type="entry name" value="Bgal_small_N"/>
    <property type="match status" value="1"/>
</dbReference>
<dbReference type="InterPro" id="IPR004199">
    <property type="entry name" value="B-gal_small/dom_5"/>
</dbReference>
<dbReference type="AlphaFoldDB" id="L1J6M2"/>
<comment type="similarity">
    <text evidence="2 7">Belongs to the glycosyl hydrolase 2 family.</text>
</comment>
<dbReference type="Gene3D" id="2.70.98.10">
    <property type="match status" value="2"/>
</dbReference>
<evidence type="ECO:0000256" key="1">
    <source>
        <dbReference type="ARBA" id="ARBA00001412"/>
    </source>
</evidence>
<dbReference type="InterPro" id="IPR006102">
    <property type="entry name" value="Ig-like_GH2"/>
</dbReference>
<evidence type="ECO:0000313" key="10">
    <source>
        <dbReference type="EMBL" id="EKX43730.1"/>
    </source>
</evidence>
<dbReference type="OMA" id="NKEYPRT"/>
<evidence type="ECO:0000256" key="4">
    <source>
        <dbReference type="ARBA" id="ARBA00022801"/>
    </source>
</evidence>
<dbReference type="EMBL" id="JH993008">
    <property type="protein sequence ID" value="EKX43730.1"/>
    <property type="molecule type" value="Genomic_DNA"/>
</dbReference>
<dbReference type="GO" id="GO:0005990">
    <property type="term" value="P:lactose catabolic process"/>
    <property type="evidence" value="ECO:0007669"/>
    <property type="project" value="TreeGrafter"/>
</dbReference>
<keyword evidence="12" id="KW-1185">Reference proteome</keyword>
<dbReference type="PRINTS" id="PR00132">
    <property type="entry name" value="GLHYDRLASE2"/>
</dbReference>
<dbReference type="SUPFAM" id="SSF49785">
    <property type="entry name" value="Galactose-binding domain-like"/>
    <property type="match status" value="1"/>
</dbReference>
<evidence type="ECO:0000256" key="8">
    <source>
        <dbReference type="SAM" id="MobiDB-lite"/>
    </source>
</evidence>
<dbReference type="Proteomes" id="UP000011087">
    <property type="component" value="Unassembled WGS sequence"/>
</dbReference>
<dbReference type="InterPro" id="IPR006101">
    <property type="entry name" value="Glyco_hydro_2"/>
</dbReference>
<dbReference type="EC" id="3.2.1.23" evidence="3"/>
<feature type="compositionally biased region" description="Gly residues" evidence="8">
    <location>
        <begin position="916"/>
        <end position="934"/>
    </location>
</feature>
<evidence type="ECO:0000313" key="12">
    <source>
        <dbReference type="Proteomes" id="UP000011087"/>
    </source>
</evidence>
<dbReference type="KEGG" id="gtt:GUITHDRAFT_159769"/>
<dbReference type="Pfam" id="PF00703">
    <property type="entry name" value="Glyco_hydro_2"/>
    <property type="match status" value="1"/>
</dbReference>
<dbReference type="GO" id="GO:0004565">
    <property type="term" value="F:beta-galactosidase activity"/>
    <property type="evidence" value="ECO:0007669"/>
    <property type="project" value="UniProtKB-EC"/>
</dbReference>
<dbReference type="InterPro" id="IPR013783">
    <property type="entry name" value="Ig-like_fold"/>
</dbReference>
<evidence type="ECO:0000256" key="3">
    <source>
        <dbReference type="ARBA" id="ARBA00012756"/>
    </source>
</evidence>
<dbReference type="Pfam" id="PF02837">
    <property type="entry name" value="Glyco_hydro_2_N"/>
    <property type="match status" value="1"/>
</dbReference>
<keyword evidence="5 7" id="KW-0326">Glycosidase</keyword>
<dbReference type="EnsemblProtists" id="EKX43730">
    <property type="protein sequence ID" value="EKX43730"/>
    <property type="gene ID" value="GUITHDRAFT_159769"/>
</dbReference>
<accession>L1J6M2</accession>
<dbReference type="Pfam" id="PF02836">
    <property type="entry name" value="Glyco_hydro_2_C"/>
    <property type="match status" value="1"/>
</dbReference>
<dbReference type="Gene3D" id="2.60.120.260">
    <property type="entry name" value="Galactose-binding domain-like"/>
    <property type="match status" value="1"/>
</dbReference>
<evidence type="ECO:0000313" key="11">
    <source>
        <dbReference type="EnsemblProtists" id="EKX43730"/>
    </source>
</evidence>
<comment type="catalytic activity">
    <reaction evidence="1">
        <text>Hydrolysis of terminal non-reducing beta-D-galactose residues in beta-D-galactosides.</text>
        <dbReference type="EC" id="3.2.1.23"/>
    </reaction>
</comment>
<name>L1J6M2_GUITC</name>
<dbReference type="PANTHER" id="PTHR46323:SF2">
    <property type="entry name" value="BETA-GALACTOSIDASE"/>
    <property type="match status" value="1"/>
</dbReference>
<feature type="domain" description="Beta galactosidase small chain/" evidence="9">
    <location>
        <begin position="625"/>
        <end position="1015"/>
    </location>
</feature>
<protein>
    <recommendedName>
        <fullName evidence="3">beta-galactosidase</fullName>
        <ecNumber evidence="3">3.2.1.23</ecNumber>
    </recommendedName>
    <alternativeName>
        <fullName evidence="6">Lactase</fullName>
    </alternativeName>
</protein>
<dbReference type="GO" id="GO:0009341">
    <property type="term" value="C:beta-galactosidase complex"/>
    <property type="evidence" value="ECO:0007669"/>
    <property type="project" value="InterPro"/>
</dbReference>
<dbReference type="InterPro" id="IPR008979">
    <property type="entry name" value="Galactose-bd-like_sf"/>
</dbReference>
<dbReference type="GO" id="GO:0030246">
    <property type="term" value="F:carbohydrate binding"/>
    <property type="evidence" value="ECO:0007669"/>
    <property type="project" value="InterPro"/>
</dbReference>
<reference evidence="10 12" key="1">
    <citation type="journal article" date="2012" name="Nature">
        <title>Algal genomes reveal evolutionary mosaicism and the fate of nucleomorphs.</title>
        <authorList>
            <consortium name="DOE Joint Genome Institute"/>
            <person name="Curtis B.A."/>
            <person name="Tanifuji G."/>
            <person name="Burki F."/>
            <person name="Gruber A."/>
            <person name="Irimia M."/>
            <person name="Maruyama S."/>
            <person name="Arias M.C."/>
            <person name="Ball S.G."/>
            <person name="Gile G.H."/>
            <person name="Hirakawa Y."/>
            <person name="Hopkins J.F."/>
            <person name="Kuo A."/>
            <person name="Rensing S.A."/>
            <person name="Schmutz J."/>
            <person name="Symeonidi A."/>
            <person name="Elias M."/>
            <person name="Eveleigh R.J."/>
            <person name="Herman E.K."/>
            <person name="Klute M.J."/>
            <person name="Nakayama T."/>
            <person name="Obornik M."/>
            <person name="Reyes-Prieto A."/>
            <person name="Armbrust E.V."/>
            <person name="Aves S.J."/>
            <person name="Beiko R.G."/>
            <person name="Coutinho P."/>
            <person name="Dacks J.B."/>
            <person name="Durnford D.G."/>
            <person name="Fast N.M."/>
            <person name="Green B.R."/>
            <person name="Grisdale C.J."/>
            <person name="Hempel F."/>
            <person name="Henrissat B."/>
            <person name="Hoppner M.P."/>
            <person name="Ishida K."/>
            <person name="Kim E."/>
            <person name="Koreny L."/>
            <person name="Kroth P.G."/>
            <person name="Liu Y."/>
            <person name="Malik S.B."/>
            <person name="Maier U.G."/>
            <person name="McRose D."/>
            <person name="Mock T."/>
            <person name="Neilson J.A."/>
            <person name="Onodera N.T."/>
            <person name="Poole A.M."/>
            <person name="Pritham E.J."/>
            <person name="Richards T.A."/>
            <person name="Rocap G."/>
            <person name="Roy S.W."/>
            <person name="Sarai C."/>
            <person name="Schaack S."/>
            <person name="Shirato S."/>
            <person name="Slamovits C.H."/>
            <person name="Spencer D.F."/>
            <person name="Suzuki S."/>
            <person name="Worden A.Z."/>
            <person name="Zauner S."/>
            <person name="Barry K."/>
            <person name="Bell C."/>
            <person name="Bharti A.K."/>
            <person name="Crow J.A."/>
            <person name="Grimwood J."/>
            <person name="Kramer R."/>
            <person name="Lindquist E."/>
            <person name="Lucas S."/>
            <person name="Salamov A."/>
            <person name="McFadden G.I."/>
            <person name="Lane C.E."/>
            <person name="Keeling P.J."/>
            <person name="Gray M.W."/>
            <person name="Grigoriev I.V."/>
            <person name="Archibald J.M."/>
        </authorList>
    </citation>
    <scope>NUCLEOTIDE SEQUENCE</scope>
    <source>
        <strain evidence="10 12">CCMP2712</strain>
    </source>
</reference>
<dbReference type="InterPro" id="IPR011013">
    <property type="entry name" value="Gal_mutarotase_sf_dom"/>
</dbReference>
<evidence type="ECO:0000256" key="5">
    <source>
        <dbReference type="ARBA" id="ARBA00023295"/>
    </source>
</evidence>
<dbReference type="SUPFAM" id="SSF74650">
    <property type="entry name" value="Galactose mutarotase-like"/>
    <property type="match status" value="2"/>
</dbReference>
<keyword evidence="4 7" id="KW-0378">Hydrolase</keyword>
<dbReference type="STRING" id="905079.L1J6M2"/>
<dbReference type="HOGENOM" id="CLU_002346_0_2_1"/>
<dbReference type="eggNOG" id="KOG2024">
    <property type="taxonomic scope" value="Eukaryota"/>
</dbReference>
<evidence type="ECO:0000259" key="9">
    <source>
        <dbReference type="SMART" id="SM01038"/>
    </source>
</evidence>
<dbReference type="Gene3D" id="2.60.40.10">
    <property type="entry name" value="Immunoglobulins"/>
    <property type="match status" value="1"/>
</dbReference>
<proteinExistence type="inferred from homology"/>
<feature type="region of interest" description="Disordered" evidence="8">
    <location>
        <begin position="915"/>
        <end position="934"/>
    </location>
</feature>
<dbReference type="InterPro" id="IPR023230">
    <property type="entry name" value="Glyco_hydro_2_CS"/>
</dbReference>
<organism evidence="10">
    <name type="scientific">Guillardia theta (strain CCMP2712)</name>
    <name type="common">Cryptophyte</name>
    <dbReference type="NCBI Taxonomy" id="905079"/>
    <lineage>
        <taxon>Eukaryota</taxon>
        <taxon>Cryptophyceae</taxon>
        <taxon>Pyrenomonadales</taxon>
        <taxon>Geminigeraceae</taxon>
        <taxon>Guillardia</taxon>
    </lineage>
</organism>
<dbReference type="InterPro" id="IPR050347">
    <property type="entry name" value="Bact_Beta-galactosidase"/>
</dbReference>
<dbReference type="PANTHER" id="PTHR46323">
    <property type="entry name" value="BETA-GALACTOSIDASE"/>
    <property type="match status" value="1"/>
</dbReference>
<reference evidence="12" key="2">
    <citation type="submission" date="2012-11" db="EMBL/GenBank/DDBJ databases">
        <authorList>
            <person name="Kuo A."/>
            <person name="Curtis B.A."/>
            <person name="Tanifuji G."/>
            <person name="Burki F."/>
            <person name="Gruber A."/>
            <person name="Irimia M."/>
            <person name="Maruyama S."/>
            <person name="Arias M.C."/>
            <person name="Ball S.G."/>
            <person name="Gile G.H."/>
            <person name="Hirakawa Y."/>
            <person name="Hopkins J.F."/>
            <person name="Rensing S.A."/>
            <person name="Schmutz J."/>
            <person name="Symeonidi A."/>
            <person name="Elias M."/>
            <person name="Eveleigh R.J."/>
            <person name="Herman E.K."/>
            <person name="Klute M.J."/>
            <person name="Nakayama T."/>
            <person name="Obornik M."/>
            <person name="Reyes-Prieto A."/>
            <person name="Armbrust E.V."/>
            <person name="Aves S.J."/>
            <person name="Beiko R.G."/>
            <person name="Coutinho P."/>
            <person name="Dacks J.B."/>
            <person name="Durnford D.G."/>
            <person name="Fast N.M."/>
            <person name="Green B.R."/>
            <person name="Grisdale C."/>
            <person name="Hempe F."/>
            <person name="Henrissat B."/>
            <person name="Hoppner M.P."/>
            <person name="Ishida K.-I."/>
            <person name="Kim E."/>
            <person name="Koreny L."/>
            <person name="Kroth P.G."/>
            <person name="Liu Y."/>
            <person name="Malik S.-B."/>
            <person name="Maier U.G."/>
            <person name="McRose D."/>
            <person name="Mock T."/>
            <person name="Neilson J.A."/>
            <person name="Onodera N.T."/>
            <person name="Poole A.M."/>
            <person name="Pritham E.J."/>
            <person name="Richards T.A."/>
            <person name="Rocap G."/>
            <person name="Roy S.W."/>
            <person name="Sarai C."/>
            <person name="Schaack S."/>
            <person name="Shirato S."/>
            <person name="Slamovits C.H."/>
            <person name="Spencer D.F."/>
            <person name="Suzuki S."/>
            <person name="Worden A.Z."/>
            <person name="Zauner S."/>
            <person name="Barry K."/>
            <person name="Bell C."/>
            <person name="Bharti A.K."/>
            <person name="Crow J.A."/>
            <person name="Grimwood J."/>
            <person name="Kramer R."/>
            <person name="Lindquist E."/>
            <person name="Lucas S."/>
            <person name="Salamov A."/>
            <person name="McFadden G.I."/>
            <person name="Lane C.E."/>
            <person name="Keeling P.J."/>
            <person name="Gray M.W."/>
            <person name="Grigoriev I.V."/>
            <person name="Archibald J.M."/>
        </authorList>
    </citation>
    <scope>NUCLEOTIDE SEQUENCE</scope>
    <source>
        <strain evidence="12">CCMP2712</strain>
    </source>
</reference>
<dbReference type="InterPro" id="IPR006103">
    <property type="entry name" value="Glyco_hydro_2_cat"/>
</dbReference>
<evidence type="ECO:0000256" key="2">
    <source>
        <dbReference type="ARBA" id="ARBA00007401"/>
    </source>
</evidence>
<dbReference type="SUPFAM" id="SSF51445">
    <property type="entry name" value="(Trans)glycosidases"/>
    <property type="match status" value="1"/>
</dbReference>
<dbReference type="RefSeq" id="XP_005830710.1">
    <property type="nucleotide sequence ID" value="XM_005830653.1"/>
</dbReference>
<dbReference type="SUPFAM" id="SSF49303">
    <property type="entry name" value="beta-Galactosidase/glucuronidase domain"/>
    <property type="match status" value="2"/>
</dbReference>
<dbReference type="Gene3D" id="3.20.20.80">
    <property type="entry name" value="Glycosidases"/>
    <property type="match status" value="1"/>
</dbReference>
<dbReference type="PROSITE" id="PS00719">
    <property type="entry name" value="GLYCOSYL_HYDROL_F2_1"/>
    <property type="match status" value="1"/>
</dbReference>
<dbReference type="InterPro" id="IPR017853">
    <property type="entry name" value="GH"/>
</dbReference>
<dbReference type="InterPro" id="IPR006104">
    <property type="entry name" value="Glyco_hydro_2_N"/>
</dbReference>
<evidence type="ECO:0000256" key="7">
    <source>
        <dbReference type="RuleBase" id="RU361154"/>
    </source>
</evidence>
<dbReference type="InterPro" id="IPR036156">
    <property type="entry name" value="Beta-gal/glucu_dom_sf"/>
</dbReference>